<dbReference type="Proteomes" id="UP000518904">
    <property type="component" value="Unassembled WGS sequence"/>
</dbReference>
<evidence type="ECO:0000313" key="1">
    <source>
        <dbReference type="EMBL" id="NMU81888.1"/>
    </source>
</evidence>
<organism evidence="1 2">
    <name type="scientific">Vibrio parahaemolyticus</name>
    <dbReference type="NCBI Taxonomy" id="670"/>
    <lineage>
        <taxon>Bacteria</taxon>
        <taxon>Pseudomonadati</taxon>
        <taxon>Pseudomonadota</taxon>
        <taxon>Gammaproteobacteria</taxon>
        <taxon>Vibrionales</taxon>
        <taxon>Vibrionaceae</taxon>
        <taxon>Vibrio</taxon>
    </lineage>
</organism>
<feature type="non-terminal residue" evidence="1">
    <location>
        <position position="91"/>
    </location>
</feature>
<protein>
    <submittedName>
        <fullName evidence="1">Uncharacterized protein</fullName>
    </submittedName>
</protein>
<evidence type="ECO:0000313" key="2">
    <source>
        <dbReference type="Proteomes" id="UP000518904"/>
    </source>
</evidence>
<accession>A0A7Y0SER8</accession>
<gene>
    <name evidence="1" type="ORF">HKB16_03250</name>
</gene>
<dbReference type="AlphaFoldDB" id="A0A7Y0SER8"/>
<feature type="non-terminal residue" evidence="1">
    <location>
        <position position="1"/>
    </location>
</feature>
<reference evidence="1 2" key="1">
    <citation type="submission" date="2020-04" db="EMBL/GenBank/DDBJ databases">
        <title>Whole-genome sequencing of Vibrio spp. from China reveals different genetic environments of blaCTX-M-14 among diverse lineages.</title>
        <authorList>
            <person name="Zheng Z."/>
            <person name="Ye L."/>
            <person name="Chen S."/>
        </authorList>
    </citation>
    <scope>NUCLEOTIDE SEQUENCE [LARGE SCALE GENOMIC DNA]</scope>
    <source>
        <strain evidence="1 2">Vb0551</strain>
    </source>
</reference>
<name>A0A7Y0SER8_VIBPH</name>
<sequence>EDNYIYLGNLSASLIDQDGSESMSLVMTGVPDGAVLVWDNNGTFELLPDNGSTDGESKEWQLTQAQLDKVYFLPPLDFSGDISLTLQAITQ</sequence>
<comment type="caution">
    <text evidence="1">The sequence shown here is derived from an EMBL/GenBank/DDBJ whole genome shotgun (WGS) entry which is preliminary data.</text>
</comment>
<dbReference type="EMBL" id="JABCLB010000367">
    <property type="protein sequence ID" value="NMU81888.1"/>
    <property type="molecule type" value="Genomic_DNA"/>
</dbReference>
<proteinExistence type="predicted"/>